<dbReference type="Gene3D" id="3.90.1150.30">
    <property type="match status" value="1"/>
</dbReference>
<organism evidence="2 3">
    <name type="scientific">Paenibacillus plantiphilus</name>
    <dbReference type="NCBI Taxonomy" id="2905650"/>
    <lineage>
        <taxon>Bacteria</taxon>
        <taxon>Bacillati</taxon>
        <taxon>Bacillota</taxon>
        <taxon>Bacilli</taxon>
        <taxon>Bacillales</taxon>
        <taxon>Paenibacillaceae</taxon>
        <taxon>Paenibacillus</taxon>
    </lineage>
</organism>
<dbReference type="Proteomes" id="UP000838686">
    <property type="component" value="Unassembled WGS sequence"/>
</dbReference>
<comment type="caution">
    <text evidence="2">The sequence shown here is derived from an EMBL/GenBank/DDBJ whole genome shotgun (WGS) entry which is preliminary data.</text>
</comment>
<dbReference type="InterPro" id="IPR038056">
    <property type="entry name" value="YjbR-like_sf"/>
</dbReference>
<keyword evidence="1" id="KW-1133">Transmembrane helix</keyword>
<evidence type="ECO:0000313" key="2">
    <source>
        <dbReference type="EMBL" id="CAH1223953.1"/>
    </source>
</evidence>
<keyword evidence="3" id="KW-1185">Reference proteome</keyword>
<name>A0ABM9CVI0_9BACL</name>
<reference evidence="2" key="1">
    <citation type="submission" date="2022-01" db="EMBL/GenBank/DDBJ databases">
        <authorList>
            <person name="Criscuolo A."/>
        </authorList>
    </citation>
    <scope>NUCLEOTIDE SEQUENCE</scope>
    <source>
        <strain evidence="2">CIP111893</strain>
    </source>
</reference>
<evidence type="ECO:0000313" key="3">
    <source>
        <dbReference type="Proteomes" id="UP000838686"/>
    </source>
</evidence>
<evidence type="ECO:0000256" key="1">
    <source>
        <dbReference type="SAM" id="Phobius"/>
    </source>
</evidence>
<keyword evidence="1" id="KW-0472">Membrane</keyword>
<dbReference type="InterPro" id="IPR007351">
    <property type="entry name" value="YjbR"/>
</dbReference>
<dbReference type="InterPro" id="IPR058532">
    <property type="entry name" value="YjbR/MT2646/Rv2570-like"/>
</dbReference>
<gene>
    <name evidence="2" type="ORF">PAECIP111893_05054</name>
</gene>
<dbReference type="Pfam" id="PF04237">
    <property type="entry name" value="YjbR"/>
    <property type="match status" value="1"/>
</dbReference>
<dbReference type="PANTHER" id="PTHR35145:SF1">
    <property type="entry name" value="CYTOPLASMIC PROTEIN"/>
    <property type="match status" value="1"/>
</dbReference>
<dbReference type="PANTHER" id="PTHR35145">
    <property type="entry name" value="CYTOPLASMIC PROTEIN-RELATED"/>
    <property type="match status" value="1"/>
</dbReference>
<evidence type="ECO:0008006" key="4">
    <source>
        <dbReference type="Google" id="ProtNLM"/>
    </source>
</evidence>
<dbReference type="EMBL" id="CAKMMF010000044">
    <property type="protein sequence ID" value="CAH1223953.1"/>
    <property type="molecule type" value="Genomic_DNA"/>
</dbReference>
<dbReference type="SUPFAM" id="SSF142906">
    <property type="entry name" value="YjbR-like"/>
    <property type="match status" value="1"/>
</dbReference>
<feature type="transmembrane region" description="Helical" evidence="1">
    <location>
        <begin position="6"/>
        <end position="26"/>
    </location>
</feature>
<sequence>MFLAQSLNPWFVLVSGAILFGLLFILERRWRIEKRAVLYWVQQSRLQLQYGAEEEIVRGEKEVQSLTEFCLAKRGAVKTFPFGPEPLVVKVGERMFALITVGSISLKCDPVIAENLREQYKAVTPGYHMNKQHWNTIQLDGSIPEEELHDMINHSYDLVFKGLTKDEKKRIAVSKSSS</sequence>
<keyword evidence="1" id="KW-0812">Transmembrane</keyword>
<protein>
    <recommendedName>
        <fullName evidence="4">MmcQ/YjbR family DNA-binding protein</fullName>
    </recommendedName>
</protein>
<proteinExistence type="predicted"/>
<accession>A0ABM9CVI0</accession>